<dbReference type="EMBL" id="PZJH01000003">
    <property type="protein sequence ID" value="RAK44599.1"/>
    <property type="molecule type" value="Genomic_DNA"/>
</dbReference>
<keyword evidence="10" id="KW-1185">Reference proteome</keyword>
<evidence type="ECO:0000256" key="2">
    <source>
        <dbReference type="ARBA" id="ARBA00022741"/>
    </source>
</evidence>
<comment type="cofactor">
    <cofactor evidence="1">
        <name>[4Fe-4S] cluster</name>
        <dbReference type="ChEBI" id="CHEBI:49883"/>
    </cofactor>
</comment>
<evidence type="ECO:0000256" key="5">
    <source>
        <dbReference type="ARBA" id="ARBA00038058"/>
    </source>
</evidence>
<keyword evidence="4" id="KW-0067">ATP-binding</keyword>
<protein>
    <recommendedName>
        <fullName evidence="6">DNA 5'-3' helicase</fullName>
        <ecNumber evidence="6">5.6.2.3</ecNumber>
    </recommendedName>
</protein>
<evidence type="ECO:0000256" key="7">
    <source>
        <dbReference type="ARBA" id="ARBA00048954"/>
    </source>
</evidence>
<comment type="caution">
    <text evidence="9">The sequence shown here is derived from an EMBL/GenBank/DDBJ whole genome shotgun (WGS) entry which is preliminary data.</text>
</comment>
<evidence type="ECO:0000313" key="10">
    <source>
        <dbReference type="Proteomes" id="UP000249808"/>
    </source>
</evidence>
<dbReference type="InterPro" id="IPR011545">
    <property type="entry name" value="DEAD/DEAH_box_helicase_dom"/>
</dbReference>
<evidence type="ECO:0000256" key="1">
    <source>
        <dbReference type="ARBA" id="ARBA00001966"/>
    </source>
</evidence>
<evidence type="ECO:0000256" key="4">
    <source>
        <dbReference type="ARBA" id="ARBA00022840"/>
    </source>
</evidence>
<gene>
    <name evidence="9" type="ORF">BHU61_07750</name>
</gene>
<dbReference type="SUPFAM" id="SSF52540">
    <property type="entry name" value="P-loop containing nucleoside triphosphate hydrolases"/>
    <property type="match status" value="1"/>
</dbReference>
<evidence type="ECO:0000259" key="8">
    <source>
        <dbReference type="PROSITE" id="PS51193"/>
    </source>
</evidence>
<dbReference type="Pfam" id="PF13307">
    <property type="entry name" value="Helicase_C_2"/>
    <property type="match status" value="1"/>
</dbReference>
<comment type="similarity">
    <text evidence="5">Belongs to the helicase family. DinG subfamily.</text>
</comment>
<dbReference type="InterPro" id="IPR014013">
    <property type="entry name" value="Helic_SF1/SF2_ATP-bd_DinG/Rad3"/>
</dbReference>
<accession>A0A327ZQU8</accession>
<evidence type="ECO:0000256" key="6">
    <source>
        <dbReference type="ARBA" id="ARBA00044969"/>
    </source>
</evidence>
<dbReference type="InterPro" id="IPR014001">
    <property type="entry name" value="Helicase_ATP-bd"/>
</dbReference>
<dbReference type="EC" id="5.6.2.3" evidence="6"/>
<dbReference type="SMART" id="SM00491">
    <property type="entry name" value="HELICc2"/>
    <property type="match status" value="1"/>
</dbReference>
<sequence length="664" mass="76840">MVIIELQDIYNKIIELFEDMKLLGYEYRDGQETLIYHILDAFDKNQNLIVEASVGIGKSLAYLLPGILISKMTKKPLIVSSSTIQLTEQLEEDVLLAKKLLDCEVEFVIGKGTKNYACEYKVSNNTDISFEKKTLLLEEIKKGATKQKPLKIPLSDWKTVEIGECKFDKCNYRHDCIFYNMRQSINKNNIERLNSSYIPKVIIVNHDLLLAHYKKTENSINGLIYNDPCMIVIDEVHNLEEKQRTAVTDNIRFDKVEDDLRELLNVTKKYLDNNNKITNKQQIDELGSCIKVEKTKILSSIEEGVTEARTKINDTLYSLEIHSVIKELIDVYDIFSTNTFNNRFRTITETKLNRIRLFEKYLLIEKKKRKGFIVWAEVNKNKVDLSFCPDNQSEYLQESLFSRSVKCPVICVSATIRVPEAESGGYDYIIKSIGFDINKKIGDYEHALENDFNYNHSRLYIPPHLPDYNIKNESYYHNIANHIATVTCNNKGGTLALFTSKKDIQIIYDLLIKNHDLPQKIFIDTGQMSQRDIIEQFKKEKGLILGTGVFWEGIDLKKEYLTSLIIVQLPFPVPDPIIENKIQRIGDRDKVVLPEMLIKLKQGVGRLIRSQSDVGLLTILDNRMNKESYRFRQAIINSLSIKNEITSNEIEDFQKNINQKYFSV</sequence>
<evidence type="ECO:0000256" key="3">
    <source>
        <dbReference type="ARBA" id="ARBA00022801"/>
    </source>
</evidence>
<proteinExistence type="inferred from homology"/>
<evidence type="ECO:0000313" key="9">
    <source>
        <dbReference type="EMBL" id="RAK44599.1"/>
    </source>
</evidence>
<dbReference type="SMART" id="SM00487">
    <property type="entry name" value="DEXDc"/>
    <property type="match status" value="1"/>
</dbReference>
<feature type="domain" description="Helicase ATP-binding" evidence="8">
    <location>
        <begin position="17"/>
        <end position="287"/>
    </location>
</feature>
<keyword evidence="3" id="KW-0378">Hydrolase</keyword>
<dbReference type="InterPro" id="IPR006555">
    <property type="entry name" value="ATP-dep_Helicase_C"/>
</dbReference>
<dbReference type="InterPro" id="IPR045028">
    <property type="entry name" value="DinG/Rad3-like"/>
</dbReference>
<dbReference type="PANTHER" id="PTHR11472:SF34">
    <property type="entry name" value="REGULATOR OF TELOMERE ELONGATION HELICASE 1"/>
    <property type="match status" value="1"/>
</dbReference>
<dbReference type="GO" id="GO:0016818">
    <property type="term" value="F:hydrolase activity, acting on acid anhydrides, in phosphorus-containing anhydrides"/>
    <property type="evidence" value="ECO:0007669"/>
    <property type="project" value="InterPro"/>
</dbReference>
<dbReference type="AlphaFoldDB" id="A0A327ZQU8"/>
<organism evidence="9 10">
    <name type="scientific">Macrococcus epidermidis</name>
    <dbReference type="NCBI Taxonomy" id="1902580"/>
    <lineage>
        <taxon>Bacteria</taxon>
        <taxon>Bacillati</taxon>
        <taxon>Bacillota</taxon>
        <taxon>Bacilli</taxon>
        <taxon>Bacillales</taxon>
        <taxon>Staphylococcaceae</taxon>
        <taxon>Macrococcus</taxon>
    </lineage>
</organism>
<keyword evidence="9" id="KW-0347">Helicase</keyword>
<reference evidence="9 10" key="1">
    <citation type="journal article" date="2018" name="Front. Microbiol.">
        <title>Description and Comparative Genomics of Macrococcus caseolyticus subsp. hominis subsp. nov., Macrococcus goetzii sp. nov., Macrococcus epidermidis sp. nov., and Macrococcus bohemicus sp. nov., Novel Macrococci From Human Clinical Material With Virulence Potential and Suspected Uptake of Foreign DNA by Natural Transformation.</title>
        <authorList>
            <person name="Maslanova I."/>
            <person name="Wertheimer Z."/>
            <person name="Sedlacek I."/>
            <person name="Svec P."/>
            <person name="Indrakova A."/>
            <person name="Kovarovic V."/>
            <person name="Schumann P."/>
            <person name="Sproer C."/>
            <person name="Kralova S."/>
            <person name="Sedo O."/>
            <person name="Kristofova L."/>
            <person name="Vrbovska V."/>
            <person name="Fuzik T."/>
            <person name="Petras P."/>
            <person name="Zdrahal Z."/>
            <person name="Ruzickova V."/>
            <person name="Doskar J."/>
            <person name="Pantucek R."/>
        </authorList>
    </citation>
    <scope>NUCLEOTIDE SEQUENCE [LARGE SCALE GENOMIC DNA]</scope>
    <source>
        <strain evidence="9 10">01/688</strain>
    </source>
</reference>
<dbReference type="Proteomes" id="UP000249808">
    <property type="component" value="Unassembled WGS sequence"/>
</dbReference>
<comment type="catalytic activity">
    <reaction evidence="7">
        <text>ATP + H2O = ADP + phosphate + H(+)</text>
        <dbReference type="Rhea" id="RHEA:13065"/>
        <dbReference type="ChEBI" id="CHEBI:15377"/>
        <dbReference type="ChEBI" id="CHEBI:15378"/>
        <dbReference type="ChEBI" id="CHEBI:30616"/>
        <dbReference type="ChEBI" id="CHEBI:43474"/>
        <dbReference type="ChEBI" id="CHEBI:456216"/>
        <dbReference type="EC" id="5.6.2.3"/>
    </reaction>
</comment>
<dbReference type="RefSeq" id="WP_111715928.1">
    <property type="nucleotide sequence ID" value="NZ_JBHSSR010000013.1"/>
</dbReference>
<dbReference type="GO" id="GO:0005524">
    <property type="term" value="F:ATP binding"/>
    <property type="evidence" value="ECO:0007669"/>
    <property type="project" value="UniProtKB-KW"/>
</dbReference>
<dbReference type="PANTHER" id="PTHR11472">
    <property type="entry name" value="DNA REPAIR DEAD HELICASE RAD3/XP-D SUBFAMILY MEMBER"/>
    <property type="match status" value="1"/>
</dbReference>
<dbReference type="GO" id="GO:0003676">
    <property type="term" value="F:nucleic acid binding"/>
    <property type="evidence" value="ECO:0007669"/>
    <property type="project" value="InterPro"/>
</dbReference>
<keyword evidence="2" id="KW-0547">Nucleotide-binding</keyword>
<dbReference type="GO" id="GO:0043139">
    <property type="term" value="F:5'-3' DNA helicase activity"/>
    <property type="evidence" value="ECO:0007669"/>
    <property type="project" value="UniProtKB-EC"/>
</dbReference>
<name>A0A327ZQU8_9STAP</name>
<dbReference type="InterPro" id="IPR027417">
    <property type="entry name" value="P-loop_NTPase"/>
</dbReference>
<dbReference type="Gene3D" id="3.40.50.300">
    <property type="entry name" value="P-loop containing nucleotide triphosphate hydrolases"/>
    <property type="match status" value="2"/>
</dbReference>
<dbReference type="PROSITE" id="PS51193">
    <property type="entry name" value="HELICASE_ATP_BIND_2"/>
    <property type="match status" value="1"/>
</dbReference>
<dbReference type="GO" id="GO:0006139">
    <property type="term" value="P:nucleobase-containing compound metabolic process"/>
    <property type="evidence" value="ECO:0007669"/>
    <property type="project" value="InterPro"/>
</dbReference>
<dbReference type="Pfam" id="PF00270">
    <property type="entry name" value="DEAD"/>
    <property type="match status" value="1"/>
</dbReference>